<dbReference type="InterPro" id="IPR001867">
    <property type="entry name" value="OmpR/PhoB-type_DNA-bd"/>
</dbReference>
<feature type="domain" description="OmpR/PhoB-type" evidence="6">
    <location>
        <begin position="1"/>
        <end position="101"/>
    </location>
</feature>
<dbReference type="EMBL" id="BLAD01000050">
    <property type="protein sequence ID" value="GES01421.1"/>
    <property type="molecule type" value="Genomic_DNA"/>
</dbReference>
<dbReference type="SMART" id="SM00862">
    <property type="entry name" value="Trans_reg_C"/>
    <property type="match status" value="1"/>
</dbReference>
<comment type="similarity">
    <text evidence="1">Belongs to the AfsR/DnrI/RedD regulatory family.</text>
</comment>
<keyword evidence="4" id="KW-0804">Transcription</keyword>
<dbReference type="Proteomes" id="UP000334990">
    <property type="component" value="Unassembled WGS sequence"/>
</dbReference>
<dbReference type="GO" id="GO:0003677">
    <property type="term" value="F:DNA binding"/>
    <property type="evidence" value="ECO:0007669"/>
    <property type="project" value="UniProtKB-UniRule"/>
</dbReference>
<dbReference type="Gene3D" id="1.25.40.10">
    <property type="entry name" value="Tetratricopeptide repeat domain"/>
    <property type="match status" value="1"/>
</dbReference>
<dbReference type="AlphaFoldDB" id="A0A5M3W2Q4"/>
<keyword evidence="8" id="KW-1185">Reference proteome</keyword>
<evidence type="ECO:0000256" key="1">
    <source>
        <dbReference type="ARBA" id="ARBA00005820"/>
    </source>
</evidence>
<protein>
    <recommendedName>
        <fullName evidence="6">OmpR/PhoB-type domain-containing protein</fullName>
    </recommendedName>
</protein>
<organism evidence="7 8">
    <name type="scientific">Acrocarpospora corrugata</name>
    <dbReference type="NCBI Taxonomy" id="35763"/>
    <lineage>
        <taxon>Bacteria</taxon>
        <taxon>Bacillati</taxon>
        <taxon>Actinomycetota</taxon>
        <taxon>Actinomycetes</taxon>
        <taxon>Streptosporangiales</taxon>
        <taxon>Streptosporangiaceae</taxon>
        <taxon>Acrocarpospora</taxon>
    </lineage>
</organism>
<dbReference type="GO" id="GO:0000160">
    <property type="term" value="P:phosphorelay signal transduction system"/>
    <property type="evidence" value="ECO:0007669"/>
    <property type="project" value="InterPro"/>
</dbReference>
<proteinExistence type="inferred from homology"/>
<evidence type="ECO:0000256" key="3">
    <source>
        <dbReference type="ARBA" id="ARBA00023125"/>
    </source>
</evidence>
<evidence type="ECO:0000256" key="5">
    <source>
        <dbReference type="PROSITE-ProRule" id="PRU01091"/>
    </source>
</evidence>
<accession>A0A5M3W2Q4</accession>
<evidence type="ECO:0000256" key="4">
    <source>
        <dbReference type="ARBA" id="ARBA00023163"/>
    </source>
</evidence>
<dbReference type="PANTHER" id="PTHR35807:SF1">
    <property type="entry name" value="TRANSCRIPTIONAL REGULATOR REDD"/>
    <property type="match status" value="1"/>
</dbReference>
<dbReference type="InterPro" id="IPR005158">
    <property type="entry name" value="BTAD"/>
</dbReference>
<dbReference type="PANTHER" id="PTHR35807">
    <property type="entry name" value="TRANSCRIPTIONAL REGULATOR REDD-RELATED"/>
    <property type="match status" value="1"/>
</dbReference>
<dbReference type="Pfam" id="PF00486">
    <property type="entry name" value="Trans_reg_C"/>
    <property type="match status" value="1"/>
</dbReference>
<evidence type="ECO:0000259" key="6">
    <source>
        <dbReference type="PROSITE" id="PS51755"/>
    </source>
</evidence>
<evidence type="ECO:0000313" key="8">
    <source>
        <dbReference type="Proteomes" id="UP000334990"/>
    </source>
</evidence>
<dbReference type="Gene3D" id="1.10.10.10">
    <property type="entry name" value="Winged helix-like DNA-binding domain superfamily/Winged helix DNA-binding domain"/>
    <property type="match status" value="1"/>
</dbReference>
<sequence length="251" mass="26502">MCVLWVGWDCGCDWSAGSPYRDGLQLPATKIGSLKARTLLALLAVRRGRLVSVDRIIEVVWDGEAPRQAAENVATLVSRLRSRLGAEVISGARSSGYRLGDAVRVDLHDAAGCVGDAEAYLSSGQLASAVAAAVHALALLDGAVALDSAWAQPAHALHAQLLRQARHARAEAALRVGDAATAAATAEAAVRTDPLDEAAYRSLMVAYHLLRQPARALTAYQRLRATLASELGALPSSRTRDLHNAISRDSS</sequence>
<keyword evidence="2" id="KW-0805">Transcription regulation</keyword>
<comment type="caution">
    <text evidence="7">The sequence shown here is derived from an EMBL/GenBank/DDBJ whole genome shotgun (WGS) entry which is preliminary data.</text>
</comment>
<reference evidence="7 8" key="1">
    <citation type="submission" date="2019-10" db="EMBL/GenBank/DDBJ databases">
        <title>Whole genome shotgun sequence of Acrocarpospora corrugata NBRC 13972.</title>
        <authorList>
            <person name="Ichikawa N."/>
            <person name="Kimura A."/>
            <person name="Kitahashi Y."/>
            <person name="Komaki H."/>
            <person name="Oguchi A."/>
        </authorList>
    </citation>
    <scope>NUCLEOTIDE SEQUENCE [LARGE SCALE GENOMIC DNA]</scope>
    <source>
        <strain evidence="7 8">NBRC 13972</strain>
    </source>
</reference>
<dbReference type="GO" id="GO:0006355">
    <property type="term" value="P:regulation of DNA-templated transcription"/>
    <property type="evidence" value="ECO:0007669"/>
    <property type="project" value="InterPro"/>
</dbReference>
<dbReference type="InterPro" id="IPR016032">
    <property type="entry name" value="Sig_transdc_resp-reg_C-effctor"/>
</dbReference>
<gene>
    <name evidence="7" type="ORF">Acor_34850</name>
</gene>
<feature type="DNA-binding region" description="OmpR/PhoB-type" evidence="5">
    <location>
        <begin position="1"/>
        <end position="101"/>
    </location>
</feature>
<dbReference type="Pfam" id="PF03704">
    <property type="entry name" value="BTAD"/>
    <property type="match status" value="1"/>
</dbReference>
<dbReference type="SUPFAM" id="SSF46894">
    <property type="entry name" value="C-terminal effector domain of the bipartite response regulators"/>
    <property type="match status" value="1"/>
</dbReference>
<keyword evidence="3 5" id="KW-0238">DNA-binding</keyword>
<name>A0A5M3W2Q4_9ACTN</name>
<dbReference type="SUPFAM" id="SSF48452">
    <property type="entry name" value="TPR-like"/>
    <property type="match status" value="1"/>
</dbReference>
<dbReference type="InterPro" id="IPR036388">
    <property type="entry name" value="WH-like_DNA-bd_sf"/>
</dbReference>
<dbReference type="SMART" id="SM01043">
    <property type="entry name" value="BTAD"/>
    <property type="match status" value="1"/>
</dbReference>
<evidence type="ECO:0000256" key="2">
    <source>
        <dbReference type="ARBA" id="ARBA00023015"/>
    </source>
</evidence>
<dbReference type="InterPro" id="IPR051677">
    <property type="entry name" value="AfsR-DnrI-RedD_regulator"/>
</dbReference>
<dbReference type="InterPro" id="IPR011990">
    <property type="entry name" value="TPR-like_helical_dom_sf"/>
</dbReference>
<evidence type="ECO:0000313" key="7">
    <source>
        <dbReference type="EMBL" id="GES01421.1"/>
    </source>
</evidence>
<dbReference type="PROSITE" id="PS51755">
    <property type="entry name" value="OMPR_PHOB"/>
    <property type="match status" value="1"/>
</dbReference>